<keyword evidence="5" id="KW-0645">Protease</keyword>
<dbReference type="InterPro" id="IPR011249">
    <property type="entry name" value="Metalloenz_LuxS/M16"/>
</dbReference>
<dbReference type="AlphaFoldDB" id="A0A2T0BQ83"/>
<proteinExistence type="inferred from homology"/>
<gene>
    <name evidence="5" type="primary">albF</name>
    <name evidence="5" type="ORF">CLLU_10550</name>
</gene>
<dbReference type="SUPFAM" id="SSF63411">
    <property type="entry name" value="LuxS/MPP-like metallohydrolase"/>
    <property type="match status" value="2"/>
</dbReference>
<dbReference type="EC" id="3.4.24.-" evidence="5"/>
<evidence type="ECO:0000313" key="5">
    <source>
        <dbReference type="EMBL" id="PRR86027.1"/>
    </source>
</evidence>
<feature type="domain" description="Peptidase M16 C-terminal" evidence="4">
    <location>
        <begin position="166"/>
        <end position="331"/>
    </location>
</feature>
<accession>A0A2T0BQ83</accession>
<dbReference type="Gene3D" id="3.30.830.10">
    <property type="entry name" value="Metalloenzyme, LuxS/M16 peptidase-like"/>
    <property type="match status" value="2"/>
</dbReference>
<name>A0A2T0BQ83_9CLOT</name>
<keyword evidence="5" id="KW-0378">Hydrolase</keyword>
<evidence type="ECO:0000256" key="1">
    <source>
        <dbReference type="ARBA" id="ARBA00007261"/>
    </source>
</evidence>
<evidence type="ECO:0000259" key="3">
    <source>
        <dbReference type="Pfam" id="PF00675"/>
    </source>
</evidence>
<feature type="domain" description="Peptidase M16 N-terminal" evidence="3">
    <location>
        <begin position="19"/>
        <end position="158"/>
    </location>
</feature>
<comment type="similarity">
    <text evidence="1 2">Belongs to the peptidase M16 family.</text>
</comment>
<dbReference type="Pfam" id="PF05193">
    <property type="entry name" value="Peptidase_M16_C"/>
    <property type="match status" value="1"/>
</dbReference>
<dbReference type="PANTHER" id="PTHR11851:SF49">
    <property type="entry name" value="MITOCHONDRIAL-PROCESSING PEPTIDASE SUBUNIT ALPHA"/>
    <property type="match status" value="1"/>
</dbReference>
<evidence type="ECO:0000259" key="4">
    <source>
        <dbReference type="Pfam" id="PF05193"/>
    </source>
</evidence>
<dbReference type="InterPro" id="IPR007863">
    <property type="entry name" value="Peptidase_M16_C"/>
</dbReference>
<dbReference type="Proteomes" id="UP000237798">
    <property type="component" value="Unassembled WGS sequence"/>
</dbReference>
<dbReference type="InterPro" id="IPR050361">
    <property type="entry name" value="MPP/UQCRC_Complex"/>
</dbReference>
<dbReference type="PROSITE" id="PS00143">
    <property type="entry name" value="INSULINASE"/>
    <property type="match status" value="1"/>
</dbReference>
<organism evidence="5 6">
    <name type="scientific">Clostridium luticellarii</name>
    <dbReference type="NCBI Taxonomy" id="1691940"/>
    <lineage>
        <taxon>Bacteria</taxon>
        <taxon>Bacillati</taxon>
        <taxon>Bacillota</taxon>
        <taxon>Clostridia</taxon>
        <taxon>Eubacteriales</taxon>
        <taxon>Clostridiaceae</taxon>
        <taxon>Clostridium</taxon>
    </lineage>
</organism>
<dbReference type="GO" id="GO:0004222">
    <property type="term" value="F:metalloendopeptidase activity"/>
    <property type="evidence" value="ECO:0007669"/>
    <property type="project" value="InterPro"/>
</dbReference>
<dbReference type="PANTHER" id="PTHR11851">
    <property type="entry name" value="METALLOPROTEASE"/>
    <property type="match status" value="1"/>
</dbReference>
<comment type="caution">
    <text evidence="5">The sequence shown here is derived from an EMBL/GenBank/DDBJ whole genome shotgun (WGS) entry which is preliminary data.</text>
</comment>
<evidence type="ECO:0000256" key="2">
    <source>
        <dbReference type="RuleBase" id="RU004447"/>
    </source>
</evidence>
<keyword evidence="6" id="KW-1185">Reference proteome</keyword>
<dbReference type="InterPro" id="IPR001431">
    <property type="entry name" value="Pept_M16_Zn_BS"/>
</dbReference>
<protein>
    <submittedName>
        <fullName evidence="5">Putative zinc protease AlbF</fullName>
        <ecNumber evidence="5">3.4.24.-</ecNumber>
    </submittedName>
</protein>
<dbReference type="Pfam" id="PF00675">
    <property type="entry name" value="Peptidase_M16"/>
    <property type="match status" value="1"/>
</dbReference>
<dbReference type="GO" id="GO:0006508">
    <property type="term" value="P:proteolysis"/>
    <property type="evidence" value="ECO:0007669"/>
    <property type="project" value="UniProtKB-KW"/>
</dbReference>
<evidence type="ECO:0000313" key="6">
    <source>
        <dbReference type="Proteomes" id="UP000237798"/>
    </source>
</evidence>
<dbReference type="InterPro" id="IPR011765">
    <property type="entry name" value="Pept_M16_N"/>
</dbReference>
<sequence length="410" mass="48198">MFDAKESILPNGIKLVSIKRDTQIAALHAGVKVGAIYEDIHEKGISHFIEHMLFKGTQFRNNKRLNMDLEALGGEYNAYTDNDATVYSITSLWIELERSMDIISDMLMNSVFPGEEVEKERQVIISEIRSNRDDIEEYSFRKINEAAFRKGPLRYDITGNEDRVGKFQRDDLIEFYNRYYVPNNCFISVVSSCEHEDIYNLVLKYFGKWKFRKFDRNKVIVEKNHPCKKFSYKKDIEQSTIIYLFTFYGLGKKEELALRILNHKFGESSNSILFRKLREEKGLAYDVYSDLDLSDWVKTLYIYTSVKEENIEDAIRVIEDCIDRLKNKEIDFDDDTMSLMKKVLRTGVIFTLEDPTDIGNYVLHQCIKGDSIYKFIYDIEEIESIRKEDIYRVAQVVFKDPTIHILKNRS</sequence>
<dbReference type="EMBL" id="PVXP01000009">
    <property type="protein sequence ID" value="PRR86027.1"/>
    <property type="molecule type" value="Genomic_DNA"/>
</dbReference>
<dbReference type="RefSeq" id="WP_106008527.1">
    <property type="nucleotide sequence ID" value="NZ_JALCPJ010000006.1"/>
</dbReference>
<dbReference type="OrthoDB" id="9811314at2"/>
<dbReference type="GO" id="GO:0046872">
    <property type="term" value="F:metal ion binding"/>
    <property type="evidence" value="ECO:0007669"/>
    <property type="project" value="InterPro"/>
</dbReference>
<reference evidence="5 6" key="1">
    <citation type="submission" date="2018-03" db="EMBL/GenBank/DDBJ databases">
        <title>Genome sequence of Clostridium luticellarii DSM 29923.</title>
        <authorList>
            <person name="Poehlein A."/>
            <person name="Daniel R."/>
        </authorList>
    </citation>
    <scope>NUCLEOTIDE SEQUENCE [LARGE SCALE GENOMIC DNA]</scope>
    <source>
        <strain evidence="5 6">DSM 29923</strain>
    </source>
</reference>